<sequence length="608" mass="67971">MRTTLPTLLLALSPCLISTHAMAETAAPTVVSIEDQLLSTHAKLKNALEAHNTQQQNIAQLQDKQQQTEHDQQTFNTKFLATKAQLEIDYKQMIDDPNVDLAASQKAYQDAWKDLKQHQQYALNSEQTLEDEKHIYEQQKADIQTLEQAITALDSQKVRARVERLKTELSPSNQINVSFTNRCHSSMTIAQCDNQTRELALQKAVKQFQAELIEKTTESKLVQSNIAKTSLNIHVLRHKVSESGFYDGERYRTVMNVDLESRLNDSTPCTLLGVDKQHCFAPGYASAEQFNNEKEIAWVTLFVRSNQYDDNVMVDGVSYGSTPVEIMLPVGSHHIVIQKEGYQTFDQSLNIKSDYPLRVNLKETINRLSAGEKFADLIKGGIEAPQLVAMVPGEYLIGEHGSNQVHLDHAFGIGALPVTVAQFDHFVRQTDYQTDAELKNTCTTIVDGEVTAIAKSYWRNPGFKQGADSPVVCISQNDAKAYAKWLSQQTGSQYRLPNEDEWEIASRAGSQTNYWWGDHFVAGEANTGWSSSPWSNTSTSPVKSFKANPLGLYDTVGNVWQWTSSSQGIAKGGAWNFSPDQAVAHARLYLAPTSTANYVGFRIVREIN</sequence>
<proteinExistence type="predicted"/>
<evidence type="ECO:0000256" key="1">
    <source>
        <dbReference type="SAM" id="Coils"/>
    </source>
</evidence>
<dbReference type="EMBL" id="JTKH01000024">
    <property type="protein sequence ID" value="KII76279.1"/>
    <property type="molecule type" value="Genomic_DNA"/>
</dbReference>
<reference evidence="5 6" key="1">
    <citation type="submission" date="2014-11" db="EMBL/GenBank/DDBJ databases">
        <title>Draft Genome Sequence of Vibrio piscirenalis strains CECT 8603T and CECT 8604, two marine Gammaproteobacterium isolated from cultured gilthead sea bream (Sparus aurata).</title>
        <authorList>
            <person name="Arahal D.R."/>
            <person name="Rodrigo-Torres L."/>
            <person name="Lucena T."/>
            <person name="Pujalte M.J."/>
        </authorList>
    </citation>
    <scope>NUCLEOTIDE SEQUENCE [LARGE SCALE GENOMIC DNA]</scope>
    <source>
        <strain evidence="5 6">DCR 1-4-2</strain>
    </source>
</reference>
<name>A0A0C2JJR4_9VIBR</name>
<dbReference type="Pfam" id="PF03781">
    <property type="entry name" value="FGE-sulfatase"/>
    <property type="match status" value="1"/>
</dbReference>
<feature type="domain" description="PEGA" evidence="4">
    <location>
        <begin position="298"/>
        <end position="362"/>
    </location>
</feature>
<evidence type="ECO:0008006" key="7">
    <source>
        <dbReference type="Google" id="ProtNLM"/>
    </source>
</evidence>
<feature type="coiled-coil region" evidence="1">
    <location>
        <begin position="129"/>
        <end position="163"/>
    </location>
</feature>
<keyword evidence="6" id="KW-1185">Reference proteome</keyword>
<evidence type="ECO:0000256" key="2">
    <source>
        <dbReference type="SAM" id="SignalP"/>
    </source>
</evidence>
<dbReference type="InterPro" id="IPR051043">
    <property type="entry name" value="Sulfatase_Mod_Factor_Kinase"/>
</dbReference>
<dbReference type="InterPro" id="IPR013229">
    <property type="entry name" value="PEGA"/>
</dbReference>
<gene>
    <name evidence="5" type="ORF">OJ16_15845</name>
</gene>
<feature type="coiled-coil region" evidence="1">
    <location>
        <begin position="44"/>
        <end position="71"/>
    </location>
</feature>
<evidence type="ECO:0000259" key="4">
    <source>
        <dbReference type="Pfam" id="PF08308"/>
    </source>
</evidence>
<dbReference type="PANTHER" id="PTHR23150">
    <property type="entry name" value="SULFATASE MODIFYING FACTOR 1, 2"/>
    <property type="match status" value="1"/>
</dbReference>
<dbReference type="OrthoDB" id="9768004at2"/>
<feature type="domain" description="Sulfatase-modifying factor enzyme-like" evidence="3">
    <location>
        <begin position="388"/>
        <end position="605"/>
    </location>
</feature>
<dbReference type="RefSeq" id="WP_040992217.1">
    <property type="nucleotide sequence ID" value="NZ_JTKH01000024.1"/>
</dbReference>
<feature type="signal peptide" evidence="2">
    <location>
        <begin position="1"/>
        <end position="23"/>
    </location>
</feature>
<dbReference type="PANTHER" id="PTHR23150:SF19">
    <property type="entry name" value="FORMYLGLYCINE-GENERATING ENZYME"/>
    <property type="match status" value="1"/>
</dbReference>
<keyword evidence="2" id="KW-0732">Signal</keyword>
<dbReference type="Gene3D" id="3.90.1580.10">
    <property type="entry name" value="paralog of FGE (formylglycine-generating enzyme)"/>
    <property type="match status" value="1"/>
</dbReference>
<dbReference type="InterPro" id="IPR016187">
    <property type="entry name" value="CTDL_fold"/>
</dbReference>
<accession>A0A0C2JJR4</accession>
<dbReference type="Pfam" id="PF08308">
    <property type="entry name" value="PEGA"/>
    <property type="match status" value="1"/>
</dbReference>
<dbReference type="SUPFAM" id="SSF56436">
    <property type="entry name" value="C-type lectin-like"/>
    <property type="match status" value="1"/>
</dbReference>
<evidence type="ECO:0000313" key="5">
    <source>
        <dbReference type="EMBL" id="KII76279.1"/>
    </source>
</evidence>
<feature type="chain" id="PRO_5009758620" description="NirV" evidence="2">
    <location>
        <begin position="24"/>
        <end position="608"/>
    </location>
</feature>
<organism evidence="5 6">
    <name type="scientific">Vibrio renipiscarius</name>
    <dbReference type="NCBI Taxonomy" id="1461322"/>
    <lineage>
        <taxon>Bacteria</taxon>
        <taxon>Pseudomonadati</taxon>
        <taxon>Pseudomonadota</taxon>
        <taxon>Gammaproteobacteria</taxon>
        <taxon>Vibrionales</taxon>
        <taxon>Vibrionaceae</taxon>
        <taxon>Vibrio</taxon>
    </lineage>
</organism>
<dbReference type="InterPro" id="IPR005532">
    <property type="entry name" value="SUMF_dom"/>
</dbReference>
<dbReference type="STRING" id="1461322.OJ16_15845"/>
<dbReference type="GO" id="GO:0120147">
    <property type="term" value="F:formylglycine-generating oxidase activity"/>
    <property type="evidence" value="ECO:0007669"/>
    <property type="project" value="TreeGrafter"/>
</dbReference>
<evidence type="ECO:0000259" key="3">
    <source>
        <dbReference type="Pfam" id="PF03781"/>
    </source>
</evidence>
<dbReference type="Proteomes" id="UP000031672">
    <property type="component" value="Unassembled WGS sequence"/>
</dbReference>
<dbReference type="AlphaFoldDB" id="A0A0C2JJR4"/>
<protein>
    <recommendedName>
        <fullName evidence="7">NirV</fullName>
    </recommendedName>
</protein>
<evidence type="ECO:0000313" key="6">
    <source>
        <dbReference type="Proteomes" id="UP000031672"/>
    </source>
</evidence>
<accession>A0A0C2JEB2</accession>
<dbReference type="InterPro" id="IPR042095">
    <property type="entry name" value="SUMF_sf"/>
</dbReference>
<comment type="caution">
    <text evidence="5">The sequence shown here is derived from an EMBL/GenBank/DDBJ whole genome shotgun (WGS) entry which is preliminary data.</text>
</comment>
<keyword evidence="1" id="KW-0175">Coiled coil</keyword>